<reference evidence="2" key="1">
    <citation type="submission" date="2019-04" db="EMBL/GenBank/DDBJ databases">
        <authorList>
            <person name="Melise S."/>
            <person name="Noan J."/>
            <person name="Okalmin O."/>
        </authorList>
    </citation>
    <scope>NUCLEOTIDE SEQUENCE</scope>
    <source>
        <strain evidence="2">FN9</strain>
    </source>
</reference>
<proteinExistence type="predicted"/>
<name>A0A4E9E1L1_GIBZA</name>
<organism evidence="2">
    <name type="scientific">Gibberella zeae</name>
    <name type="common">Wheat head blight fungus</name>
    <name type="synonym">Fusarium graminearum</name>
    <dbReference type="NCBI Taxonomy" id="5518"/>
    <lineage>
        <taxon>Eukaryota</taxon>
        <taxon>Fungi</taxon>
        <taxon>Dikarya</taxon>
        <taxon>Ascomycota</taxon>
        <taxon>Pezizomycotina</taxon>
        <taxon>Sordariomycetes</taxon>
        <taxon>Hypocreomycetidae</taxon>
        <taxon>Hypocreales</taxon>
        <taxon>Nectriaceae</taxon>
        <taxon>Fusarium</taxon>
    </lineage>
</organism>
<dbReference type="EMBL" id="CAAKMV010000146">
    <property type="protein sequence ID" value="VIO60636.1"/>
    <property type="molecule type" value="Genomic_DNA"/>
</dbReference>
<dbReference type="EMBL" id="CAJPIJ010000172">
    <property type="protein sequence ID" value="CAG2002538.1"/>
    <property type="molecule type" value="Genomic_DNA"/>
</dbReference>
<accession>A0A4E9E1L1</accession>
<sequence length="155" mass="16689">MQCGRPNETAYGTEMLRLRDADEEETTNCCLSNYVSQSGWLQRRRRGRGQATSLCKTAPCNQDDNNWTGPVLPILLVEGSTVSGLKQGSEGENARTWGLICTKVETKPKCSRGGAADLLPSLAVGYPVPVMTEGDGDGCGHEVAIAEVRGVSNWQ</sequence>
<evidence type="ECO:0000313" key="1">
    <source>
        <dbReference type="EMBL" id="CAG2002538.1"/>
    </source>
</evidence>
<evidence type="ECO:0000313" key="2">
    <source>
        <dbReference type="EMBL" id="VIO60636.1"/>
    </source>
</evidence>
<reference evidence="1" key="2">
    <citation type="submission" date="2021-03" db="EMBL/GenBank/DDBJ databases">
        <authorList>
            <person name="Alouane T."/>
            <person name="Langin T."/>
            <person name="Bonhomme L."/>
        </authorList>
    </citation>
    <scope>NUCLEOTIDE SEQUENCE</scope>
    <source>
        <strain evidence="1">MDC_Fg202</strain>
    </source>
</reference>
<gene>
    <name evidence="2" type="ORF">FUG_LOCUS407415</name>
    <name evidence="1" type="ORF">MDCFG202_LOCUS475909</name>
</gene>
<dbReference type="AlphaFoldDB" id="A0A4E9E1L1"/>
<protein>
    <submittedName>
        <fullName evidence="2">Uncharacterized protein</fullName>
    </submittedName>
</protein>
<dbReference type="Proteomes" id="UP000746612">
    <property type="component" value="Unassembled WGS sequence"/>
</dbReference>